<dbReference type="EMBL" id="MPDM01000003">
    <property type="protein sequence ID" value="OKL50015.1"/>
    <property type="molecule type" value="Genomic_DNA"/>
</dbReference>
<protein>
    <recommendedName>
        <fullName evidence="5">Membrane transport protein MMPL domain-containing protein</fullName>
    </recommendedName>
</protein>
<feature type="transmembrane region" description="Helical" evidence="2">
    <location>
        <begin position="223"/>
        <end position="249"/>
    </location>
</feature>
<accession>A0A1Q5PRF4</accession>
<feature type="transmembrane region" description="Helical" evidence="2">
    <location>
        <begin position="600"/>
        <end position="620"/>
    </location>
</feature>
<evidence type="ECO:0000313" key="4">
    <source>
        <dbReference type="Proteomes" id="UP000186465"/>
    </source>
</evidence>
<reference evidence="4" key="1">
    <citation type="submission" date="2016-11" db="EMBL/GenBank/DDBJ databases">
        <title>Actinomyces gypaetusis sp. nov. isolated from Gypaetus barbatus in Qinghai Tibet Plateau China.</title>
        <authorList>
            <person name="Meng X."/>
        </authorList>
    </citation>
    <scope>NUCLEOTIDE SEQUENCE [LARGE SCALE GENOMIC DNA]</scope>
    <source>
        <strain evidence="4">DSM 15383</strain>
    </source>
</reference>
<feature type="transmembrane region" description="Helical" evidence="2">
    <location>
        <begin position="574"/>
        <end position="593"/>
    </location>
</feature>
<comment type="caution">
    <text evidence="3">The sequence shown here is derived from an EMBL/GenBank/DDBJ whole genome shotgun (WGS) entry which is preliminary data.</text>
</comment>
<sequence length="816" mass="88508">MFLTRLYEKHRMLTALFFVLATAMILTLSTGLGLGNLVSRTVPAAEKAQTAQVHRAEAMLAETGESDNLTALLVEGIAIDETEVAARVGELYAGFRSDLEQKLALQPRVELLDPFLFDQDSSDSLSNPLIGNRGRSFIILIAPTNDHTPAELEAIDIMVESTLNHFIQKLKQAFPEVRVSLSSDSHANEVAQANTLRATSAIVLLAWLLSIMGFYISTRRPAAALAGSLSVIAAGLSGLFVSWVGTFIVSYPVHLVPVVALGSTTLGIIITAIVHTVDSHRLHRAGRLGKALLVPLSERMEDLEEERVSQFAKRVRASRLIMLVSFLVPAVTFLLAFAVPLLHVRIFALTMLATTALIWHLAVLLTPGVQLTLEHYFSSHADVDRPTGVLSKIEIAKAGGKPTLSWFERAEQYLNVTYLDTAFSKNMGAPAIAAIILLLTCLPWALLSPKASSSAELSNATDIVHFQSVAQENYPSLSSPAFSVVAKSSPSQLQHWADQVASKSSLLKLVSSAITVGNEKFATVDFDFQVANPTYTEQSEAFKDLAEEESEVEHAVYSETSRNIQVIDATIESLVWLIPLMVLVAALALYLLFGNLLMTTIQLVTGLLMSAASIGLAILISSSGFLTLLPGVGFNVKLDVTGLVIGSFLSVVVIAVVLLEPHVMSRPATSRAVWLVVGAGGIVALFSGQLVAATIGLLLINTIIVTMLGTLLIIPQMLFLASKPDSKLRARNSQISKLHSHTRTYLHRLFDAAPYREHRQNSDVNAEQIPVKATDTPPPAENDGLSPTEKSRQMLSRVRHRRRRNLTAENAQPQSD</sequence>
<evidence type="ECO:0008006" key="5">
    <source>
        <dbReference type="Google" id="ProtNLM"/>
    </source>
</evidence>
<evidence type="ECO:0000256" key="1">
    <source>
        <dbReference type="SAM" id="MobiDB-lite"/>
    </source>
</evidence>
<keyword evidence="4" id="KW-1185">Reference proteome</keyword>
<proteinExistence type="predicted"/>
<dbReference type="AlphaFoldDB" id="A0A1Q5PRF4"/>
<dbReference type="STRING" id="156892.BM477_03750"/>
<organism evidence="3 4">
    <name type="scientific">Boudabousia marimammalium</name>
    <dbReference type="NCBI Taxonomy" id="156892"/>
    <lineage>
        <taxon>Bacteria</taxon>
        <taxon>Bacillati</taxon>
        <taxon>Actinomycetota</taxon>
        <taxon>Actinomycetes</taxon>
        <taxon>Actinomycetales</taxon>
        <taxon>Actinomycetaceae</taxon>
        <taxon>Boudabousia</taxon>
    </lineage>
</organism>
<feature type="transmembrane region" description="Helical" evidence="2">
    <location>
        <begin position="672"/>
        <end position="692"/>
    </location>
</feature>
<feature type="transmembrane region" description="Helical" evidence="2">
    <location>
        <begin position="198"/>
        <end position="216"/>
    </location>
</feature>
<keyword evidence="2" id="KW-0812">Transmembrane</keyword>
<evidence type="ECO:0000256" key="2">
    <source>
        <dbReference type="SAM" id="Phobius"/>
    </source>
</evidence>
<feature type="transmembrane region" description="Helical" evidence="2">
    <location>
        <begin position="255"/>
        <end position="277"/>
    </location>
</feature>
<evidence type="ECO:0000313" key="3">
    <source>
        <dbReference type="EMBL" id="OKL50015.1"/>
    </source>
</evidence>
<feature type="transmembrane region" description="Helical" evidence="2">
    <location>
        <begin position="640"/>
        <end position="660"/>
    </location>
</feature>
<gene>
    <name evidence="3" type="ORF">BM477_03750</name>
</gene>
<feature type="transmembrane region" description="Helical" evidence="2">
    <location>
        <begin position="320"/>
        <end position="340"/>
    </location>
</feature>
<keyword evidence="2" id="KW-0472">Membrane</keyword>
<feature type="transmembrane region" description="Helical" evidence="2">
    <location>
        <begin position="346"/>
        <end position="365"/>
    </location>
</feature>
<feature type="region of interest" description="Disordered" evidence="1">
    <location>
        <begin position="759"/>
        <end position="816"/>
    </location>
</feature>
<feature type="compositionally biased region" description="Polar residues" evidence="1">
    <location>
        <begin position="807"/>
        <end position="816"/>
    </location>
</feature>
<feature type="transmembrane region" description="Helical" evidence="2">
    <location>
        <begin position="427"/>
        <end position="447"/>
    </location>
</feature>
<keyword evidence="2" id="KW-1133">Transmembrane helix</keyword>
<name>A0A1Q5PRF4_9ACTO</name>
<dbReference type="Proteomes" id="UP000186465">
    <property type="component" value="Unassembled WGS sequence"/>
</dbReference>
<feature type="transmembrane region" description="Helical" evidence="2">
    <location>
        <begin position="698"/>
        <end position="721"/>
    </location>
</feature>